<comment type="caution">
    <text evidence="1">The sequence shown here is derived from an EMBL/GenBank/DDBJ whole genome shotgun (WGS) entry which is preliminary data.</text>
</comment>
<gene>
    <name evidence="1" type="ORF">ANN_17838</name>
</gene>
<evidence type="ECO:0000313" key="1">
    <source>
        <dbReference type="EMBL" id="KAJ4437693.1"/>
    </source>
</evidence>
<keyword evidence="2" id="KW-1185">Reference proteome</keyword>
<sequence length="230" mass="26526">MTDSLTDGTKERTYGLTNVEFLTANVFRKEPLQRGNRKATSQARRIPKPTPADYTKVCCVSRFRAGKRENPEKNPNCDLVRYKCHYGFFNDSNPDPNRLRDRMKRNTEVTRLTVAIIGQLKRSKTVPVFHLVLADNDDNSEGLERNGLHHLFVYADYVTMLEENPQTIRENMGILLEPSKAISLEVNLEKTKYMIMSRDQNIVRNGNIKFGNLSFVKVEKFKYLGATVYK</sequence>
<accession>A0ABQ8SUM2</accession>
<reference evidence="1 2" key="1">
    <citation type="journal article" date="2022" name="Allergy">
        <title>Genome assembly and annotation of Periplaneta americana reveal a comprehensive cockroach allergen profile.</title>
        <authorList>
            <person name="Wang L."/>
            <person name="Xiong Q."/>
            <person name="Saelim N."/>
            <person name="Wang L."/>
            <person name="Nong W."/>
            <person name="Wan A.T."/>
            <person name="Shi M."/>
            <person name="Liu X."/>
            <person name="Cao Q."/>
            <person name="Hui J.H.L."/>
            <person name="Sookrung N."/>
            <person name="Leung T.F."/>
            <person name="Tungtrongchitr A."/>
            <person name="Tsui S.K.W."/>
        </authorList>
    </citation>
    <scope>NUCLEOTIDE SEQUENCE [LARGE SCALE GENOMIC DNA]</scope>
    <source>
        <strain evidence="1">PWHHKU_190912</strain>
    </source>
</reference>
<evidence type="ECO:0008006" key="3">
    <source>
        <dbReference type="Google" id="ProtNLM"/>
    </source>
</evidence>
<organism evidence="1 2">
    <name type="scientific">Periplaneta americana</name>
    <name type="common">American cockroach</name>
    <name type="synonym">Blatta americana</name>
    <dbReference type="NCBI Taxonomy" id="6978"/>
    <lineage>
        <taxon>Eukaryota</taxon>
        <taxon>Metazoa</taxon>
        <taxon>Ecdysozoa</taxon>
        <taxon>Arthropoda</taxon>
        <taxon>Hexapoda</taxon>
        <taxon>Insecta</taxon>
        <taxon>Pterygota</taxon>
        <taxon>Neoptera</taxon>
        <taxon>Polyneoptera</taxon>
        <taxon>Dictyoptera</taxon>
        <taxon>Blattodea</taxon>
        <taxon>Blattoidea</taxon>
        <taxon>Blattidae</taxon>
        <taxon>Blattinae</taxon>
        <taxon>Periplaneta</taxon>
    </lineage>
</organism>
<evidence type="ECO:0000313" key="2">
    <source>
        <dbReference type="Proteomes" id="UP001148838"/>
    </source>
</evidence>
<dbReference type="EMBL" id="JAJSOF020000021">
    <property type="protein sequence ID" value="KAJ4437693.1"/>
    <property type="molecule type" value="Genomic_DNA"/>
</dbReference>
<protein>
    <recommendedName>
        <fullName evidence="3">Reverse transcriptase domain-containing protein</fullName>
    </recommendedName>
</protein>
<name>A0ABQ8SUM2_PERAM</name>
<dbReference type="Proteomes" id="UP001148838">
    <property type="component" value="Unassembled WGS sequence"/>
</dbReference>
<proteinExistence type="predicted"/>